<reference evidence="1 2" key="1">
    <citation type="journal article" date="2018" name="Mol. Biol. Evol.">
        <title>Broad Genomic Sampling Reveals a Smut Pathogenic Ancestry of the Fungal Clade Ustilaginomycotina.</title>
        <authorList>
            <person name="Kijpornyongpan T."/>
            <person name="Mondo S.J."/>
            <person name="Barry K."/>
            <person name="Sandor L."/>
            <person name="Lee J."/>
            <person name="Lipzen A."/>
            <person name="Pangilinan J."/>
            <person name="LaButti K."/>
            <person name="Hainaut M."/>
            <person name="Henrissat B."/>
            <person name="Grigoriev I.V."/>
            <person name="Spatafora J.W."/>
            <person name="Aime M.C."/>
        </authorList>
    </citation>
    <scope>NUCLEOTIDE SEQUENCE [LARGE SCALE GENOMIC DNA]</scope>
    <source>
        <strain evidence="1 2">SA 807</strain>
    </source>
</reference>
<organism evidence="1 2">
    <name type="scientific">Violaceomyces palustris</name>
    <dbReference type="NCBI Taxonomy" id="1673888"/>
    <lineage>
        <taxon>Eukaryota</taxon>
        <taxon>Fungi</taxon>
        <taxon>Dikarya</taxon>
        <taxon>Basidiomycota</taxon>
        <taxon>Ustilaginomycotina</taxon>
        <taxon>Ustilaginomycetes</taxon>
        <taxon>Violaceomycetales</taxon>
        <taxon>Violaceomycetaceae</taxon>
        <taxon>Violaceomyces</taxon>
    </lineage>
</organism>
<sequence length="938" mass="103513">MSSSTAFQQLTPSSSFYSPPSFQTDLHRLKALQLSNRTSLSSSSNNLYRKPNQLNPDFVHRLDRVSILGGTDQRGHAVGHTGCINALSWSPSGQLLASGSDDTNVAIWKVGSSEENPNGQARLNNARHPAFRYRRGGIFAEAEDAASMRPLTPNQAQALTVDAENPWATTTSYPDLSIGMSGLICTGHRANIFSVKWAPNCSDRRLFTCAGDKQVRVFDLSRASDYSIESMSCGREFTKWETHSGACIKTFRCHRGRAKRISTENSPDVFLTCAEDGEVRQMDLRTHHTCGPLRSYNEGCPAPLARFPMGLYSLSVSKVEPWLFAVAGMSRYAYLHDRRMIPRLLKSEWGITLDADTTSLTQCVRRFGIPPGSFESPTIAANGEPLSRGTARRGFDKRTEPEVDEDAHITACKISESSGREIVVSYSGGGIYRFGIYDETGVLNHTPSDPIGHDDRVESDQKTLEPYVLKMRQRVAGALFPHAAKISPKRREALMDDLDDLDELTVKATRDKEDTEDEKTAVLICRCLAKISENEDLVATSLEMMRPSFTHPWAGSLILLMEELELAIISRDRTEADRVKFKLWDEAEEFVRDVWGEEAFDKEERSKVLRHEAEYMQGLSTARGLRARENGRGDDDDRAGSVSKAPGVGEGARTEAESSEASDTNQITSTSLTAPLSSVQNEIRVSPRGGSETSENGVEGPAEDSNAEGSEEDEEDDENDEESEQDSRSGLSMDEDEEMMLMGDVDLEEMEMNDWKREDEEDAEGYGEAAPIIYPRNVYRGHANNETVKDVNFAGPNDEYVVSGSDDGNWFLWDTETSKLQGLWEGDSSVVNVLQPHPTLPVMAISGIDDTVKIFAPVTGGGKRVTDRMGERDRIVSENAKRGQRSSITSRALLSMLRSHMVRVGGEGGEGIRNLILRTNAAGGAEAEDESGDECVVM</sequence>
<proteinExistence type="predicted"/>
<gene>
    <name evidence="1" type="ORF">IE53DRAFT_390804</name>
</gene>
<dbReference type="Proteomes" id="UP000245626">
    <property type="component" value="Unassembled WGS sequence"/>
</dbReference>
<keyword evidence="2" id="KW-1185">Reference proteome</keyword>
<protein>
    <submittedName>
        <fullName evidence="1">WD40 repeat-like protein</fullName>
    </submittedName>
</protein>
<evidence type="ECO:0000313" key="2">
    <source>
        <dbReference type="Proteomes" id="UP000245626"/>
    </source>
</evidence>
<evidence type="ECO:0000313" key="1">
    <source>
        <dbReference type="EMBL" id="PWN47068.1"/>
    </source>
</evidence>
<dbReference type="EMBL" id="KZ820561">
    <property type="protein sequence ID" value="PWN47068.1"/>
    <property type="molecule type" value="Genomic_DNA"/>
</dbReference>
<accession>A0ACD0NMN7</accession>
<name>A0ACD0NMN7_9BASI</name>